<keyword evidence="3" id="KW-1185">Reference proteome</keyword>
<evidence type="ECO:0000256" key="1">
    <source>
        <dbReference type="SAM" id="MobiDB-lite"/>
    </source>
</evidence>
<proteinExistence type="predicted"/>
<feature type="non-terminal residue" evidence="2">
    <location>
        <position position="128"/>
    </location>
</feature>
<sequence length="128" mass="14326">MSPQDPEIHRSQREYGEYQTSNPHTQLVRSSNEQQYQGQPQLAPSTAAPHTQPNYSPQTYSPHATKGSSQTHEEEKMIEIKQERPTDDSHDILRHGKITREGQGYDSASSPPSRSSMRGVTSPVDPSL</sequence>
<evidence type="ECO:0000313" key="2">
    <source>
        <dbReference type="EMBL" id="KAF9998873.1"/>
    </source>
</evidence>
<dbReference type="Proteomes" id="UP000703661">
    <property type="component" value="Unassembled WGS sequence"/>
</dbReference>
<protein>
    <submittedName>
        <fullName evidence="2">Uncharacterized protein</fullName>
    </submittedName>
</protein>
<reference evidence="2" key="1">
    <citation type="journal article" date="2020" name="Fungal Divers.">
        <title>Resolving the Mortierellaceae phylogeny through synthesis of multi-gene phylogenetics and phylogenomics.</title>
        <authorList>
            <person name="Vandepol N."/>
            <person name="Liber J."/>
            <person name="Desiro A."/>
            <person name="Na H."/>
            <person name="Kennedy M."/>
            <person name="Barry K."/>
            <person name="Grigoriev I.V."/>
            <person name="Miller A.N."/>
            <person name="O'Donnell K."/>
            <person name="Stajich J.E."/>
            <person name="Bonito G."/>
        </authorList>
    </citation>
    <scope>NUCLEOTIDE SEQUENCE</scope>
    <source>
        <strain evidence="2">NRRL 2769</strain>
    </source>
</reference>
<feature type="compositionally biased region" description="Polar residues" evidence="1">
    <location>
        <begin position="18"/>
        <end position="70"/>
    </location>
</feature>
<accession>A0A9P6MG77</accession>
<name>A0A9P6MG77_9FUNG</name>
<feature type="compositionally biased region" description="Basic and acidic residues" evidence="1">
    <location>
        <begin position="71"/>
        <end position="100"/>
    </location>
</feature>
<dbReference type="EMBL" id="JAAAID010003314">
    <property type="protein sequence ID" value="KAF9998873.1"/>
    <property type="molecule type" value="Genomic_DNA"/>
</dbReference>
<organism evidence="2 3">
    <name type="scientific">Entomortierella chlamydospora</name>
    <dbReference type="NCBI Taxonomy" id="101097"/>
    <lineage>
        <taxon>Eukaryota</taxon>
        <taxon>Fungi</taxon>
        <taxon>Fungi incertae sedis</taxon>
        <taxon>Mucoromycota</taxon>
        <taxon>Mortierellomycotina</taxon>
        <taxon>Mortierellomycetes</taxon>
        <taxon>Mortierellales</taxon>
        <taxon>Mortierellaceae</taxon>
        <taxon>Entomortierella</taxon>
    </lineage>
</organism>
<dbReference type="AlphaFoldDB" id="A0A9P6MG77"/>
<comment type="caution">
    <text evidence="2">The sequence shown here is derived from an EMBL/GenBank/DDBJ whole genome shotgun (WGS) entry which is preliminary data.</text>
</comment>
<feature type="compositionally biased region" description="Low complexity" evidence="1">
    <location>
        <begin position="107"/>
        <end position="116"/>
    </location>
</feature>
<gene>
    <name evidence="2" type="ORF">BGZ80_006700</name>
</gene>
<feature type="compositionally biased region" description="Basic and acidic residues" evidence="1">
    <location>
        <begin position="1"/>
        <end position="16"/>
    </location>
</feature>
<feature type="region of interest" description="Disordered" evidence="1">
    <location>
        <begin position="1"/>
        <end position="128"/>
    </location>
</feature>
<evidence type="ECO:0000313" key="3">
    <source>
        <dbReference type="Proteomes" id="UP000703661"/>
    </source>
</evidence>